<comment type="caution">
    <text evidence="13">The sequence shown here is derived from an EMBL/GenBank/DDBJ whole genome shotgun (WGS) entry which is preliminary data.</text>
</comment>
<evidence type="ECO:0000256" key="3">
    <source>
        <dbReference type="ARBA" id="ARBA00022448"/>
    </source>
</evidence>
<keyword evidence="9 10" id="KW-0472">Membrane</keyword>
<keyword evidence="8 10" id="KW-1133">Transmembrane helix</keyword>
<evidence type="ECO:0000256" key="6">
    <source>
        <dbReference type="ARBA" id="ARBA00022692"/>
    </source>
</evidence>
<evidence type="ECO:0000259" key="11">
    <source>
        <dbReference type="Pfam" id="PF01545"/>
    </source>
</evidence>
<gene>
    <name evidence="13" type="ORF">FcAc13_10995</name>
</gene>
<keyword evidence="3" id="KW-0813">Transport</keyword>
<evidence type="ECO:0000256" key="1">
    <source>
        <dbReference type="ARBA" id="ARBA00004141"/>
    </source>
</evidence>
<dbReference type="EMBL" id="JABURY010000021">
    <property type="protein sequence ID" value="MBC9131825.1"/>
    <property type="molecule type" value="Genomic_DNA"/>
</dbReference>
<evidence type="ECO:0000313" key="14">
    <source>
        <dbReference type="Proteomes" id="UP000651208"/>
    </source>
</evidence>
<evidence type="ECO:0000256" key="5">
    <source>
        <dbReference type="ARBA" id="ARBA00022496"/>
    </source>
</evidence>
<keyword evidence="4" id="KW-1003">Cell membrane</keyword>
<sequence>MNSTYDKLVKRSTTFSLFFALFLIAIKSATWWITGSFSLLVSLFDSTMDFLASGLNFILIRYALKPPDHDHCFGHGKAESLAALAQSAFIIGSVIFLLINSVNLLIHPATVNSPMVGIIISAVSAILTLMLVIYQRYVIKLTNSNAIKADMLHYSADLLINIAVIFALCLTWLGIDYADGVLALIIGCYIFLHAIKITIHALQDLLDKALPQADNQAIVELALSLKEIHGVHEIKTRRSGPITFVQLHIELDDLMPLVKAHAIADKLEKMIANKFAPAEVIVHQDPLSVISKEKATFENLIN</sequence>
<dbReference type="InterPro" id="IPR027469">
    <property type="entry name" value="Cation_efflux_TMD_sf"/>
</dbReference>
<organism evidence="13 14">
    <name type="scientific">Frischella japonica</name>
    <dbReference type="NCBI Taxonomy" id="2741544"/>
    <lineage>
        <taxon>Bacteria</taxon>
        <taxon>Pseudomonadati</taxon>
        <taxon>Pseudomonadota</taxon>
        <taxon>Gammaproteobacteria</taxon>
        <taxon>Orbales</taxon>
        <taxon>Orbaceae</taxon>
        <taxon>Frischella</taxon>
    </lineage>
</organism>
<evidence type="ECO:0000313" key="13">
    <source>
        <dbReference type="EMBL" id="MBC9131825.1"/>
    </source>
</evidence>
<dbReference type="InterPro" id="IPR036837">
    <property type="entry name" value="Cation_efflux_CTD_sf"/>
</dbReference>
<keyword evidence="14" id="KW-1185">Reference proteome</keyword>
<accession>A0ABR7R0B2</accession>
<dbReference type="InterPro" id="IPR058533">
    <property type="entry name" value="Cation_efflux_TM"/>
</dbReference>
<protein>
    <submittedName>
        <fullName evidence="13">Cation diffusion facilitator family transporter</fullName>
    </submittedName>
</protein>
<dbReference type="Pfam" id="PF16916">
    <property type="entry name" value="ZT_dimer"/>
    <property type="match status" value="1"/>
</dbReference>
<feature type="transmembrane region" description="Helical" evidence="10">
    <location>
        <begin position="114"/>
        <end position="134"/>
    </location>
</feature>
<evidence type="ECO:0000256" key="8">
    <source>
        <dbReference type="ARBA" id="ARBA00022989"/>
    </source>
</evidence>
<comment type="subcellular location">
    <subcellularLocation>
        <location evidence="1">Membrane</location>
        <topology evidence="1">Multi-pass membrane protein</topology>
    </subcellularLocation>
</comment>
<reference evidence="13 14" key="1">
    <citation type="submission" date="2020-06" db="EMBL/GenBank/DDBJ databases">
        <title>Frischella cerana isolated from Apis cerana gut homogenate.</title>
        <authorList>
            <person name="Wolter L.A."/>
            <person name="Suenami S."/>
            <person name="Miyazaki R."/>
        </authorList>
    </citation>
    <scope>NUCLEOTIDE SEQUENCE [LARGE SCALE GENOMIC DNA]</scope>
    <source>
        <strain evidence="13 14">Ac13</strain>
    </source>
</reference>
<evidence type="ECO:0000256" key="10">
    <source>
        <dbReference type="SAM" id="Phobius"/>
    </source>
</evidence>
<dbReference type="Proteomes" id="UP000651208">
    <property type="component" value="Unassembled WGS sequence"/>
</dbReference>
<dbReference type="Gene3D" id="3.30.70.1350">
    <property type="entry name" value="Cation efflux protein, cytoplasmic domain"/>
    <property type="match status" value="1"/>
</dbReference>
<dbReference type="InterPro" id="IPR027470">
    <property type="entry name" value="Cation_efflux_CTD"/>
</dbReference>
<keyword evidence="5" id="KW-0410">Iron transport</keyword>
<feature type="transmembrane region" description="Helical" evidence="10">
    <location>
        <begin position="181"/>
        <end position="202"/>
    </location>
</feature>
<feature type="transmembrane region" description="Helical" evidence="10">
    <location>
        <begin position="12"/>
        <end position="33"/>
    </location>
</feature>
<dbReference type="NCBIfam" id="TIGR01297">
    <property type="entry name" value="CDF"/>
    <property type="match status" value="1"/>
</dbReference>
<feature type="transmembrane region" description="Helical" evidence="10">
    <location>
        <begin position="81"/>
        <end position="102"/>
    </location>
</feature>
<keyword evidence="7" id="KW-0406">Ion transport</keyword>
<keyword evidence="6 10" id="KW-0812">Transmembrane</keyword>
<dbReference type="PANTHER" id="PTHR43840:SF41">
    <property type="entry name" value="CATION-EFFLUX PUMP FIEF"/>
    <property type="match status" value="1"/>
</dbReference>
<feature type="transmembrane region" description="Helical" evidence="10">
    <location>
        <begin position="154"/>
        <end position="175"/>
    </location>
</feature>
<feature type="domain" description="Cation efflux protein cytoplasmic" evidence="12">
    <location>
        <begin position="210"/>
        <end position="286"/>
    </location>
</feature>
<comment type="similarity">
    <text evidence="2">Belongs to the cation diffusion facilitator (CDF) transporter (TC 2.A.4) family. FieF subfamily.</text>
</comment>
<feature type="domain" description="Cation efflux protein transmembrane" evidence="11">
    <location>
        <begin position="15"/>
        <end position="206"/>
    </location>
</feature>
<evidence type="ECO:0000256" key="2">
    <source>
        <dbReference type="ARBA" id="ARBA00010212"/>
    </source>
</evidence>
<evidence type="ECO:0000256" key="4">
    <source>
        <dbReference type="ARBA" id="ARBA00022475"/>
    </source>
</evidence>
<dbReference type="InterPro" id="IPR002524">
    <property type="entry name" value="Cation_efflux"/>
</dbReference>
<keyword evidence="7" id="KW-0862">Zinc</keyword>
<keyword evidence="7" id="KW-0864">Zinc transport</keyword>
<keyword evidence="5" id="KW-0408">Iron</keyword>
<dbReference type="RefSeq" id="WP_187756267.1">
    <property type="nucleotide sequence ID" value="NZ_JABURY010000021.1"/>
</dbReference>
<proteinExistence type="inferred from homology"/>
<name>A0ABR7R0B2_9GAMM</name>
<evidence type="ECO:0000259" key="12">
    <source>
        <dbReference type="Pfam" id="PF16916"/>
    </source>
</evidence>
<evidence type="ECO:0000256" key="9">
    <source>
        <dbReference type="ARBA" id="ARBA00023136"/>
    </source>
</evidence>
<dbReference type="InterPro" id="IPR050291">
    <property type="entry name" value="CDF_Transporter"/>
</dbReference>
<dbReference type="Pfam" id="PF01545">
    <property type="entry name" value="Cation_efflux"/>
    <property type="match status" value="1"/>
</dbReference>
<dbReference type="PANTHER" id="PTHR43840">
    <property type="entry name" value="MITOCHONDRIAL METAL TRANSPORTER 1-RELATED"/>
    <property type="match status" value="1"/>
</dbReference>
<dbReference type="SUPFAM" id="SSF160240">
    <property type="entry name" value="Cation efflux protein cytoplasmic domain-like"/>
    <property type="match status" value="1"/>
</dbReference>
<evidence type="ECO:0000256" key="7">
    <source>
        <dbReference type="ARBA" id="ARBA00022906"/>
    </source>
</evidence>
<dbReference type="Gene3D" id="1.20.1510.10">
    <property type="entry name" value="Cation efflux protein transmembrane domain"/>
    <property type="match status" value="1"/>
</dbReference>
<dbReference type="SUPFAM" id="SSF161111">
    <property type="entry name" value="Cation efflux protein transmembrane domain-like"/>
    <property type="match status" value="1"/>
</dbReference>